<sequence length="61" mass="6988">MTRIEIDKDLYKQLQDCSEAAGFSSVDDFIIHILKKEVAIYENVDDDPNIMERLKELGSIA</sequence>
<evidence type="ECO:0000313" key="1">
    <source>
        <dbReference type="EMBL" id="VAW33668.1"/>
    </source>
</evidence>
<proteinExistence type="predicted"/>
<reference evidence="1" key="1">
    <citation type="submission" date="2018-06" db="EMBL/GenBank/DDBJ databases">
        <authorList>
            <person name="Zhirakovskaya E."/>
        </authorList>
    </citation>
    <scope>NUCLEOTIDE SEQUENCE</scope>
</reference>
<name>A0A3B0URZ6_9ZZZZ</name>
<accession>A0A3B0URZ6</accession>
<protein>
    <recommendedName>
        <fullName evidence="2">CopG family transcriptional regulator</fullName>
    </recommendedName>
</protein>
<dbReference type="EMBL" id="UOEX01000051">
    <property type="protein sequence ID" value="VAW33668.1"/>
    <property type="molecule type" value="Genomic_DNA"/>
</dbReference>
<evidence type="ECO:0008006" key="2">
    <source>
        <dbReference type="Google" id="ProtNLM"/>
    </source>
</evidence>
<dbReference type="AlphaFoldDB" id="A0A3B0URZ6"/>
<gene>
    <name evidence="1" type="ORF">MNBD_DELTA03-1177</name>
</gene>
<organism evidence="1">
    <name type="scientific">hydrothermal vent metagenome</name>
    <dbReference type="NCBI Taxonomy" id="652676"/>
    <lineage>
        <taxon>unclassified sequences</taxon>
        <taxon>metagenomes</taxon>
        <taxon>ecological metagenomes</taxon>
    </lineage>
</organism>